<evidence type="ECO:0000256" key="1">
    <source>
        <dbReference type="ARBA" id="ARBA00022723"/>
    </source>
</evidence>
<dbReference type="InParanoid" id="A0A251U2V0"/>
<reference evidence="4" key="1">
    <citation type="journal article" date="2017" name="Nature">
        <title>The sunflower genome provides insights into oil metabolism, flowering and Asterid evolution.</title>
        <authorList>
            <person name="Badouin H."/>
            <person name="Gouzy J."/>
            <person name="Grassa C.J."/>
            <person name="Murat F."/>
            <person name="Staton S.E."/>
            <person name="Cottret L."/>
            <person name="Lelandais-Briere C."/>
            <person name="Owens G.L."/>
            <person name="Carrere S."/>
            <person name="Mayjonade B."/>
            <person name="Legrand L."/>
            <person name="Gill N."/>
            <person name="Kane N.C."/>
            <person name="Bowers J.E."/>
            <person name="Hubner S."/>
            <person name="Bellec A."/>
            <person name="Berard A."/>
            <person name="Berges H."/>
            <person name="Blanchet N."/>
            <person name="Boniface M.C."/>
            <person name="Brunel D."/>
            <person name="Catrice O."/>
            <person name="Chaidir N."/>
            <person name="Claudel C."/>
            <person name="Donnadieu C."/>
            <person name="Faraut T."/>
            <person name="Fievet G."/>
            <person name="Helmstetter N."/>
            <person name="King M."/>
            <person name="Knapp S.J."/>
            <person name="Lai Z."/>
            <person name="Le Paslier M.C."/>
            <person name="Lippi Y."/>
            <person name="Lorenzon L."/>
            <person name="Mandel J.R."/>
            <person name="Marage G."/>
            <person name="Marchand G."/>
            <person name="Marquand E."/>
            <person name="Bret-Mestries E."/>
            <person name="Morien E."/>
            <person name="Nambeesan S."/>
            <person name="Nguyen T."/>
            <person name="Pegot-Espagnet P."/>
            <person name="Pouilly N."/>
            <person name="Raftis F."/>
            <person name="Sallet E."/>
            <person name="Schiex T."/>
            <person name="Thomas J."/>
            <person name="Vandecasteele C."/>
            <person name="Vares D."/>
            <person name="Vear F."/>
            <person name="Vautrin S."/>
            <person name="Crespi M."/>
            <person name="Mangin B."/>
            <person name="Burke J.M."/>
            <person name="Salse J."/>
            <person name="Munos S."/>
            <person name="Vincourt P."/>
            <person name="Rieseberg L.H."/>
            <person name="Langlade N.B."/>
        </authorList>
    </citation>
    <scope>NUCLEOTIDE SEQUENCE [LARGE SCALE GENOMIC DNA]</scope>
    <source>
        <strain evidence="4">cv. SF193</strain>
    </source>
</reference>
<evidence type="ECO:0000313" key="4">
    <source>
        <dbReference type="Proteomes" id="UP000215914"/>
    </source>
</evidence>
<gene>
    <name evidence="3" type="ORF">HannXRQ_Chr08g0209061</name>
</gene>
<dbReference type="InterPro" id="IPR059000">
    <property type="entry name" value="ATPase_P-type_domA"/>
</dbReference>
<dbReference type="PANTHER" id="PTHR46594">
    <property type="entry name" value="P-TYPE CATION-TRANSPORTING ATPASE"/>
    <property type="match status" value="1"/>
</dbReference>
<dbReference type="AlphaFoldDB" id="A0A251U2V0"/>
<keyword evidence="1" id="KW-0479">Metal-binding</keyword>
<dbReference type="SUPFAM" id="SSF81653">
    <property type="entry name" value="Calcium ATPase, transduction domain A"/>
    <property type="match status" value="1"/>
</dbReference>
<dbReference type="GO" id="GO:0046872">
    <property type="term" value="F:metal ion binding"/>
    <property type="evidence" value="ECO:0007669"/>
    <property type="project" value="UniProtKB-KW"/>
</dbReference>
<dbReference type="STRING" id="4232.A0A251U2V0"/>
<evidence type="ECO:0000313" key="3">
    <source>
        <dbReference type="EMBL" id="OTG17166.1"/>
    </source>
</evidence>
<dbReference type="PANTHER" id="PTHR46594:SF6">
    <property type="entry name" value="COPPER-TRANSPORTING ATPASE RAN1"/>
    <property type="match status" value="1"/>
</dbReference>
<evidence type="ECO:0000259" key="2">
    <source>
        <dbReference type="Pfam" id="PF00122"/>
    </source>
</evidence>
<organism evidence="3 4">
    <name type="scientific">Helianthus annuus</name>
    <name type="common">Common sunflower</name>
    <dbReference type="NCBI Taxonomy" id="4232"/>
    <lineage>
        <taxon>Eukaryota</taxon>
        <taxon>Viridiplantae</taxon>
        <taxon>Streptophyta</taxon>
        <taxon>Embryophyta</taxon>
        <taxon>Tracheophyta</taxon>
        <taxon>Spermatophyta</taxon>
        <taxon>Magnoliopsida</taxon>
        <taxon>eudicotyledons</taxon>
        <taxon>Gunneridae</taxon>
        <taxon>Pentapetalae</taxon>
        <taxon>asterids</taxon>
        <taxon>campanulids</taxon>
        <taxon>Asterales</taxon>
        <taxon>Asteraceae</taxon>
        <taxon>Asteroideae</taxon>
        <taxon>Heliantheae alliance</taxon>
        <taxon>Heliantheae</taxon>
        <taxon>Helianthus</taxon>
    </lineage>
</organism>
<dbReference type="Gene3D" id="2.70.150.10">
    <property type="entry name" value="Calcium-transporting ATPase, cytoplasmic transduction domain A"/>
    <property type="match status" value="1"/>
</dbReference>
<dbReference type="InterPro" id="IPR008250">
    <property type="entry name" value="ATPase_P-typ_transduc_dom_A_sf"/>
</dbReference>
<dbReference type="Proteomes" id="UP000215914">
    <property type="component" value="Chromosome 8"/>
</dbReference>
<dbReference type="Pfam" id="PF00122">
    <property type="entry name" value="E1-E2_ATPase"/>
    <property type="match status" value="1"/>
</dbReference>
<name>A0A251U2V0_HELAN</name>
<protein>
    <submittedName>
        <fullName evidence="3">Putative P-type ATPase, A domain-containing protein</fullName>
    </submittedName>
</protein>
<proteinExistence type="predicted"/>
<dbReference type="EMBL" id="CM007897">
    <property type="protein sequence ID" value="OTG17166.1"/>
    <property type="molecule type" value="Genomic_DNA"/>
</dbReference>
<keyword evidence="4" id="KW-1185">Reference proteome</keyword>
<sequence>MVLQIKEQHGYCQSHITVRGLPDWCNWLKGSSYVNESMVTGELAPVLKEVNSLMIGGTINLHGSLHV</sequence>
<feature type="domain" description="P-type ATPase A" evidence="2">
    <location>
        <begin position="28"/>
        <end position="67"/>
    </location>
</feature>
<accession>A0A251U2V0</accession>